<name>A0A9Y2KWE9_9RHOB</name>
<dbReference type="KEGG" id="ppso:QPJ95_14075"/>
<keyword evidence="3" id="KW-1185">Reference proteome</keyword>
<evidence type="ECO:0000256" key="1">
    <source>
        <dbReference type="SAM" id="MobiDB-lite"/>
    </source>
</evidence>
<dbReference type="Proteomes" id="UP001238334">
    <property type="component" value="Chromosome"/>
</dbReference>
<dbReference type="Pfam" id="PF06356">
    <property type="entry name" value="DUF1064"/>
    <property type="match status" value="1"/>
</dbReference>
<dbReference type="EMBL" id="CP127247">
    <property type="protein sequence ID" value="WIY23769.1"/>
    <property type="molecule type" value="Genomic_DNA"/>
</dbReference>
<gene>
    <name evidence="2" type="ORF">QPJ95_14075</name>
</gene>
<protein>
    <submittedName>
        <fullName evidence="2">DUF1064 domain-containing protein</fullName>
    </submittedName>
</protein>
<feature type="region of interest" description="Disordered" evidence="1">
    <location>
        <begin position="1"/>
        <end position="25"/>
    </location>
</feature>
<dbReference type="AlphaFoldDB" id="A0A9Y2KWE9"/>
<dbReference type="RefSeq" id="WP_270920383.1">
    <property type="nucleotide sequence ID" value="NZ_CP127247.1"/>
</dbReference>
<reference evidence="2 3" key="1">
    <citation type="submission" date="2023-06" db="EMBL/GenBank/DDBJ databases">
        <title>Parasedimentitalea psychrophila sp. nov., a psychrophilic bacterium isolated from deep-sea sediment.</title>
        <authorList>
            <person name="Li A."/>
        </authorList>
    </citation>
    <scope>NUCLEOTIDE SEQUENCE [LARGE SCALE GENOMIC DNA]</scope>
    <source>
        <strain evidence="2 3">QS115</strain>
    </source>
</reference>
<evidence type="ECO:0000313" key="2">
    <source>
        <dbReference type="EMBL" id="WIY23769.1"/>
    </source>
</evidence>
<dbReference type="InterPro" id="IPR009414">
    <property type="entry name" value="DUF1064"/>
</dbReference>
<proteinExistence type="predicted"/>
<sequence length="328" mass="36758">MTERMTAAEFNRAQQRTPKEDRRRVRGTKRTVVDGVSFDSKTEAQRWHELLVLQEVGDICGLRRQVDIDLEGRDGPIMTDSGRQQRVYRADFVYVDNALGVMVIEDRKGHETEVFKMKKAILAAQGMEILITRAKGRAMGVEQEQRAEIKQLRTLLDIAQRAGRLAVKREAPKALALQLTLPDVVHYPLAEFAEGRGGRAPLPGSVEDIAEIIGRGNAVRLMEGTRASGKRRWRRQLYIPAEMPEDHRIVSMIGLEAAMRLSFSHGNLITELPSCHALRKAYLADHALRLNDGGAQLSDIASELGIEQKTAKGLLDAADYWRARVCNT</sequence>
<evidence type="ECO:0000313" key="3">
    <source>
        <dbReference type="Proteomes" id="UP001238334"/>
    </source>
</evidence>
<accession>A0A9Y2KWE9</accession>
<organism evidence="2 3">
    <name type="scientific">Parasedimentitalea psychrophila</name>
    <dbReference type="NCBI Taxonomy" id="2997337"/>
    <lineage>
        <taxon>Bacteria</taxon>
        <taxon>Pseudomonadati</taxon>
        <taxon>Pseudomonadota</taxon>
        <taxon>Alphaproteobacteria</taxon>
        <taxon>Rhodobacterales</taxon>
        <taxon>Paracoccaceae</taxon>
        <taxon>Parasedimentitalea</taxon>
    </lineage>
</organism>